<dbReference type="Proteomes" id="UP000199233">
    <property type="component" value="Unassembled WGS sequence"/>
</dbReference>
<dbReference type="NCBIfam" id="TIGR02795">
    <property type="entry name" value="tol_pal_ybgF"/>
    <property type="match status" value="1"/>
</dbReference>
<dbReference type="Pfam" id="PF13525">
    <property type="entry name" value="YfiO"/>
    <property type="match status" value="1"/>
</dbReference>
<evidence type="ECO:0000256" key="1">
    <source>
        <dbReference type="ARBA" id="ARBA00022729"/>
    </source>
</evidence>
<dbReference type="InterPro" id="IPR014162">
    <property type="entry name" value="CpoB_C"/>
</dbReference>
<dbReference type="InterPro" id="IPR011990">
    <property type="entry name" value="TPR-like_helical_dom_sf"/>
</dbReference>
<evidence type="ECO:0000259" key="3">
    <source>
        <dbReference type="Pfam" id="PF13525"/>
    </source>
</evidence>
<evidence type="ECO:0000313" key="5">
    <source>
        <dbReference type="Proteomes" id="UP000199233"/>
    </source>
</evidence>
<dbReference type="EMBL" id="FOFS01000008">
    <property type="protein sequence ID" value="SEQ61668.1"/>
    <property type="molecule type" value="Genomic_DNA"/>
</dbReference>
<dbReference type="InterPro" id="IPR039565">
    <property type="entry name" value="BamD-like"/>
</dbReference>
<dbReference type="RefSeq" id="WP_177188961.1">
    <property type="nucleotide sequence ID" value="NZ_FOFS01000008.1"/>
</dbReference>
<reference evidence="4 5" key="1">
    <citation type="submission" date="2016-10" db="EMBL/GenBank/DDBJ databases">
        <authorList>
            <person name="de Groot N.N."/>
        </authorList>
    </citation>
    <scope>NUCLEOTIDE SEQUENCE [LARGE SCALE GENOMIC DNA]</scope>
    <source>
        <strain evidence="4 5">DSM 25927</strain>
    </source>
</reference>
<name>A0A1H9HH95_9GAMM</name>
<dbReference type="AlphaFoldDB" id="A0A1H9HH95"/>
<organism evidence="4 5">
    <name type="scientific">Solimonas aquatica</name>
    <dbReference type="NCBI Taxonomy" id="489703"/>
    <lineage>
        <taxon>Bacteria</taxon>
        <taxon>Pseudomonadati</taxon>
        <taxon>Pseudomonadota</taxon>
        <taxon>Gammaproteobacteria</taxon>
        <taxon>Nevskiales</taxon>
        <taxon>Nevskiaceae</taxon>
        <taxon>Solimonas</taxon>
    </lineage>
</organism>
<gene>
    <name evidence="4" type="ORF">SAMN04488038_108173</name>
</gene>
<keyword evidence="5" id="KW-1185">Reference proteome</keyword>
<dbReference type="Gene3D" id="1.25.40.10">
    <property type="entry name" value="Tetratricopeptide repeat domain"/>
    <property type="match status" value="1"/>
</dbReference>
<evidence type="ECO:0000313" key="4">
    <source>
        <dbReference type="EMBL" id="SEQ61668.1"/>
    </source>
</evidence>
<dbReference type="STRING" id="489703.SAMN04488038_108173"/>
<feature type="signal peptide" evidence="2">
    <location>
        <begin position="1"/>
        <end position="23"/>
    </location>
</feature>
<keyword evidence="1 2" id="KW-0732">Signal</keyword>
<protein>
    <submittedName>
        <fullName evidence="4">Tol-pal system protein YbgF</fullName>
    </submittedName>
</protein>
<dbReference type="SUPFAM" id="SSF48452">
    <property type="entry name" value="TPR-like"/>
    <property type="match status" value="1"/>
</dbReference>
<feature type="domain" description="Outer membrane lipoprotein BamD-like" evidence="3">
    <location>
        <begin position="61"/>
        <end position="180"/>
    </location>
</feature>
<sequence>MLMSAHRILFALLAFGLAAAAQAAPPDAGSNPTPIRAAPAGGDEILAAPVTISGGEASTADEETAYHAAFESFKNGKYEDAIRAFQAQVQKWPDGRLAANAMYWAGQAAYIKGDLKTALACFQQVLQRPEGPKSADAMLKVGMLQFQLNDDPAARATLQRVVKTYPGTDSAQRAQQRLDAMH</sequence>
<evidence type="ECO:0000256" key="2">
    <source>
        <dbReference type="SAM" id="SignalP"/>
    </source>
</evidence>
<accession>A0A1H9HH95</accession>
<proteinExistence type="predicted"/>
<feature type="chain" id="PRO_5011554332" evidence="2">
    <location>
        <begin position="24"/>
        <end position="182"/>
    </location>
</feature>